<feature type="transmembrane region" description="Helical" evidence="1">
    <location>
        <begin position="200"/>
        <end position="226"/>
    </location>
</feature>
<feature type="transmembrane region" description="Helical" evidence="1">
    <location>
        <begin position="56"/>
        <end position="77"/>
    </location>
</feature>
<keyword evidence="1" id="KW-0812">Transmembrane</keyword>
<dbReference type="Proteomes" id="UP000243081">
    <property type="component" value="Unassembled WGS sequence"/>
</dbReference>
<dbReference type="OMA" id="HILAHEC"/>
<dbReference type="InterPro" id="IPR005804">
    <property type="entry name" value="FA_desaturase_dom"/>
</dbReference>
<keyword evidence="4" id="KW-1185">Reference proteome</keyword>
<proteinExistence type="predicted"/>
<feature type="transmembrane region" description="Helical" evidence="1">
    <location>
        <begin position="134"/>
        <end position="152"/>
    </location>
</feature>
<dbReference type="GO" id="GO:0006629">
    <property type="term" value="P:lipid metabolic process"/>
    <property type="evidence" value="ECO:0007669"/>
    <property type="project" value="InterPro"/>
</dbReference>
<dbReference type="AlphaFoldDB" id="A0A179IJ11"/>
<feature type="non-terminal residue" evidence="3">
    <location>
        <position position="250"/>
    </location>
</feature>
<keyword evidence="1" id="KW-0472">Membrane</keyword>
<feature type="transmembrane region" description="Helical" evidence="1">
    <location>
        <begin position="33"/>
        <end position="49"/>
    </location>
</feature>
<accession>A0A179IJ11</accession>
<protein>
    <recommendedName>
        <fullName evidence="2">Fatty acid desaturase domain-containing protein</fullName>
    </recommendedName>
</protein>
<dbReference type="OrthoDB" id="1461976at2759"/>
<dbReference type="EMBL" id="LUKN01001019">
    <property type="protein sequence ID" value="OAR01740.1"/>
    <property type="molecule type" value="Genomic_DNA"/>
</dbReference>
<keyword evidence="1" id="KW-1133">Transmembrane helix</keyword>
<name>A0A179IJ11_CORDF</name>
<organism evidence="3 4">
    <name type="scientific">Cordyceps confragosa</name>
    <name type="common">Lecanicillium lecanii</name>
    <dbReference type="NCBI Taxonomy" id="2714763"/>
    <lineage>
        <taxon>Eukaryota</taxon>
        <taxon>Fungi</taxon>
        <taxon>Dikarya</taxon>
        <taxon>Ascomycota</taxon>
        <taxon>Pezizomycotina</taxon>
        <taxon>Sordariomycetes</taxon>
        <taxon>Hypocreomycetidae</taxon>
        <taxon>Hypocreales</taxon>
        <taxon>Cordycipitaceae</taxon>
        <taxon>Akanthomyces</taxon>
    </lineage>
</organism>
<feature type="domain" description="Fatty acid desaturase" evidence="2">
    <location>
        <begin position="56"/>
        <end position="215"/>
    </location>
</feature>
<dbReference type="GO" id="GO:0016491">
    <property type="term" value="F:oxidoreductase activity"/>
    <property type="evidence" value="ECO:0007669"/>
    <property type="project" value="InterPro"/>
</dbReference>
<reference evidence="3 4" key="1">
    <citation type="submission" date="2016-03" db="EMBL/GenBank/DDBJ databases">
        <title>Fine-scale spatial genetic structure of a fungal parasite of coffee scale insects.</title>
        <authorList>
            <person name="Jackson D."/>
            <person name="Zemenick K.A."/>
            <person name="Malloure B."/>
            <person name="Quandt C.A."/>
            <person name="James T.Y."/>
        </authorList>
    </citation>
    <scope>NUCLEOTIDE SEQUENCE [LARGE SCALE GENOMIC DNA]</scope>
    <source>
        <strain evidence="3 4">UM487</strain>
    </source>
</reference>
<dbReference type="PANTHER" id="PTHR32100">
    <property type="entry name" value="OMEGA-6 FATTY ACID DESATURASE, CHLOROPLASTIC"/>
    <property type="match status" value="1"/>
</dbReference>
<comment type="caution">
    <text evidence="3">The sequence shown here is derived from an EMBL/GenBank/DDBJ whole genome shotgun (WGS) entry which is preliminary data.</text>
</comment>
<evidence type="ECO:0000256" key="1">
    <source>
        <dbReference type="SAM" id="Phobius"/>
    </source>
</evidence>
<evidence type="ECO:0000313" key="4">
    <source>
        <dbReference type="Proteomes" id="UP000243081"/>
    </source>
</evidence>
<sequence length="250" mass="28423">KDTPSLRTLRQAIPDHCFQPSTAVSLYFISRDIALYIVLFALILYIPYIEVASVRWILWLTATFFQGLVFMGIHILAHECGHGALFPSQSMNNAAGFVLHSILLVPFFPWKYTHARHHRYAQHLKKDTEYAEKTAIYQLLWVIVFQIVGWPLDLLPYFSGGFDSTPSRKRGWFSAGHYNPQSSLFTNLQQQAVLMSDAGIALVLVVLWRVSVAFLQVSVAIIWRFLSMDKPLAGRHNISLLPPSISPVPR</sequence>
<gene>
    <name evidence="3" type="ORF">LLEC1_07826</name>
</gene>
<dbReference type="Pfam" id="PF00487">
    <property type="entry name" value="FA_desaturase"/>
    <property type="match status" value="1"/>
</dbReference>
<feature type="transmembrane region" description="Helical" evidence="1">
    <location>
        <begin position="97"/>
        <end position="113"/>
    </location>
</feature>
<dbReference type="InterPro" id="IPR012171">
    <property type="entry name" value="Fatty_acid_desaturase"/>
</dbReference>
<evidence type="ECO:0000259" key="2">
    <source>
        <dbReference type="Pfam" id="PF00487"/>
    </source>
</evidence>
<feature type="non-terminal residue" evidence="3">
    <location>
        <position position="1"/>
    </location>
</feature>
<evidence type="ECO:0000313" key="3">
    <source>
        <dbReference type="EMBL" id="OAR01740.1"/>
    </source>
</evidence>